<comment type="caution">
    <text evidence="1">The sequence shown here is derived from an EMBL/GenBank/DDBJ whole genome shotgun (WGS) entry which is preliminary data.</text>
</comment>
<name>A0A5J4KS56_9CHLR</name>
<gene>
    <name evidence="1" type="ORF">KDW_48970</name>
</gene>
<dbReference type="SUPFAM" id="SSF52540">
    <property type="entry name" value="P-loop containing nucleoside triphosphate hydrolases"/>
    <property type="match status" value="1"/>
</dbReference>
<dbReference type="PANTHER" id="PTHR47691">
    <property type="entry name" value="REGULATOR-RELATED"/>
    <property type="match status" value="1"/>
</dbReference>
<organism evidence="1 2">
    <name type="scientific">Dictyobacter vulcani</name>
    <dbReference type="NCBI Taxonomy" id="2607529"/>
    <lineage>
        <taxon>Bacteria</taxon>
        <taxon>Bacillati</taxon>
        <taxon>Chloroflexota</taxon>
        <taxon>Ktedonobacteria</taxon>
        <taxon>Ktedonobacterales</taxon>
        <taxon>Dictyobacteraceae</taxon>
        <taxon>Dictyobacter</taxon>
    </lineage>
</organism>
<protein>
    <recommendedName>
        <fullName evidence="3">NB-ARC domain-containing protein</fullName>
    </recommendedName>
</protein>
<keyword evidence="2" id="KW-1185">Reference proteome</keyword>
<proteinExistence type="predicted"/>
<dbReference type="InterPro" id="IPR027417">
    <property type="entry name" value="P-loop_NTPase"/>
</dbReference>
<dbReference type="PANTHER" id="PTHR47691:SF3">
    <property type="entry name" value="HTH-TYPE TRANSCRIPTIONAL REGULATOR RV0890C-RELATED"/>
    <property type="match status" value="1"/>
</dbReference>
<evidence type="ECO:0008006" key="3">
    <source>
        <dbReference type="Google" id="ProtNLM"/>
    </source>
</evidence>
<evidence type="ECO:0000313" key="2">
    <source>
        <dbReference type="Proteomes" id="UP000326912"/>
    </source>
</evidence>
<sequence length="235" mass="26674">MQTLRLMDPIKDSDPDKQSIFSHEDVLKTFLHNKKLLFIFDNVEQIPEIGSFISDLLQSAREIKIMVTSRTLLHLYGEYEFDVPPLTICASDHEAHQDTFEQFAAIRLFIERAEAVNPAFHMTRENAVTISRICTRLDGLPLAIELAAARSKVLPLTKILQWLTSGMGQNFLSTSAHNTLQSHQTLQATLNWSYELLSPQYQALFRRYGVFVGGWTLEAARLLSCLTLREAPLPA</sequence>
<evidence type="ECO:0000313" key="1">
    <source>
        <dbReference type="EMBL" id="GER90735.1"/>
    </source>
</evidence>
<dbReference type="Proteomes" id="UP000326912">
    <property type="component" value="Unassembled WGS sequence"/>
</dbReference>
<accession>A0A5J4KS56</accession>
<dbReference type="EMBL" id="BKZW01000002">
    <property type="protein sequence ID" value="GER90735.1"/>
    <property type="molecule type" value="Genomic_DNA"/>
</dbReference>
<dbReference type="AlphaFoldDB" id="A0A5J4KS56"/>
<reference evidence="1 2" key="1">
    <citation type="submission" date="2019-10" db="EMBL/GenBank/DDBJ databases">
        <title>Dictyobacter vulcani sp. nov., within the class Ktedonobacteria, isolated from soil of volcanic Mt. Zao.</title>
        <authorList>
            <person name="Zheng Y."/>
            <person name="Wang C.M."/>
            <person name="Sakai Y."/>
            <person name="Abe K."/>
            <person name="Yokota A."/>
            <person name="Yabe S."/>
        </authorList>
    </citation>
    <scope>NUCLEOTIDE SEQUENCE [LARGE SCALE GENOMIC DNA]</scope>
    <source>
        <strain evidence="1 2">W12</strain>
    </source>
</reference>